<dbReference type="Pfam" id="PF03739">
    <property type="entry name" value="LptF_LptG"/>
    <property type="match status" value="1"/>
</dbReference>
<evidence type="ECO:0000256" key="5">
    <source>
        <dbReference type="ARBA" id="ARBA00023136"/>
    </source>
</evidence>
<dbReference type="EMBL" id="FPHG01000001">
    <property type="protein sequence ID" value="SFV50508.1"/>
    <property type="molecule type" value="Genomic_DNA"/>
</dbReference>
<feature type="transmembrane region" description="Helical" evidence="6">
    <location>
        <begin position="53"/>
        <end position="78"/>
    </location>
</feature>
<feature type="transmembrane region" description="Helical" evidence="6">
    <location>
        <begin position="313"/>
        <end position="331"/>
    </location>
</feature>
<feature type="transmembrane region" description="Helical" evidence="6">
    <location>
        <begin position="99"/>
        <end position="122"/>
    </location>
</feature>
<evidence type="ECO:0000256" key="6">
    <source>
        <dbReference type="SAM" id="Phobius"/>
    </source>
</evidence>
<proteinExistence type="predicted"/>
<accession>A0A1W1BAR9</accession>
<gene>
    <name evidence="7" type="ORF">MNB_SV-9-1292</name>
</gene>
<name>A0A1W1BAR9_9ZZZZ</name>
<keyword evidence="3 6" id="KW-0812">Transmembrane</keyword>
<feature type="transmembrane region" description="Helical" evidence="6">
    <location>
        <begin position="12"/>
        <end position="33"/>
    </location>
</feature>
<keyword evidence="5 6" id="KW-0472">Membrane</keyword>
<dbReference type="PANTHER" id="PTHR33529:SF7">
    <property type="entry name" value="LIPOPOLYSACCHARIDE EXPORT SYSTEM PERMEASE PROTEIN LPTF"/>
    <property type="match status" value="1"/>
</dbReference>
<reference evidence="7" key="1">
    <citation type="submission" date="2016-10" db="EMBL/GenBank/DDBJ databases">
        <authorList>
            <person name="de Groot N.N."/>
        </authorList>
    </citation>
    <scope>NUCLEOTIDE SEQUENCE</scope>
</reference>
<comment type="subcellular location">
    <subcellularLocation>
        <location evidence="1">Cell membrane</location>
        <topology evidence="1">Multi-pass membrane protein</topology>
    </subcellularLocation>
</comment>
<evidence type="ECO:0000313" key="7">
    <source>
        <dbReference type="EMBL" id="SFV50508.1"/>
    </source>
</evidence>
<evidence type="ECO:0000256" key="3">
    <source>
        <dbReference type="ARBA" id="ARBA00022692"/>
    </source>
</evidence>
<keyword evidence="2" id="KW-1003">Cell membrane</keyword>
<sequence>MVSIRSYISVNFTKSFLTVFIPFFFIISLIYLVQISLLTSKIQISFSELLQLFSYYIPAIIFYALPISFIASLSTTLLRLSADNELIALFASGYSVKKILYPLWFISLLFSILLLVVSLGAMPQSKQLYASFKHIKKEEMAFNVIPKELGQKFGNHYIYMEGEKNNLYQNMVIFSQDRNDSNQIFVADNGNIAKNDGIFSLSLFNGRGYTFTPNVIQQIDYEKLIVYDTLSRTKYLFEPIKIFWKKALVDKKRERRLLFFIFISLIPLLSLYIIASFSIINPRYQKNRSFTVIGAVTLSFYTMASILEKAGTVYMLIGLIIIILLLGYIFFRKTVSRFF</sequence>
<dbReference type="PANTHER" id="PTHR33529">
    <property type="entry name" value="SLR0882 PROTEIN-RELATED"/>
    <property type="match status" value="1"/>
</dbReference>
<organism evidence="7">
    <name type="scientific">hydrothermal vent metagenome</name>
    <dbReference type="NCBI Taxonomy" id="652676"/>
    <lineage>
        <taxon>unclassified sequences</taxon>
        <taxon>metagenomes</taxon>
        <taxon>ecological metagenomes</taxon>
    </lineage>
</organism>
<dbReference type="AlphaFoldDB" id="A0A1W1BAR9"/>
<dbReference type="GO" id="GO:0015920">
    <property type="term" value="P:lipopolysaccharide transport"/>
    <property type="evidence" value="ECO:0007669"/>
    <property type="project" value="TreeGrafter"/>
</dbReference>
<dbReference type="GO" id="GO:0043190">
    <property type="term" value="C:ATP-binding cassette (ABC) transporter complex"/>
    <property type="evidence" value="ECO:0007669"/>
    <property type="project" value="TreeGrafter"/>
</dbReference>
<evidence type="ECO:0000256" key="4">
    <source>
        <dbReference type="ARBA" id="ARBA00022989"/>
    </source>
</evidence>
<protein>
    <submittedName>
        <fullName evidence="7">Predicted permease YjgP/YjgQ family</fullName>
    </submittedName>
</protein>
<dbReference type="InterPro" id="IPR005495">
    <property type="entry name" value="LptG/LptF_permease"/>
</dbReference>
<evidence type="ECO:0000256" key="1">
    <source>
        <dbReference type="ARBA" id="ARBA00004651"/>
    </source>
</evidence>
<keyword evidence="4 6" id="KW-1133">Transmembrane helix</keyword>
<evidence type="ECO:0000256" key="2">
    <source>
        <dbReference type="ARBA" id="ARBA00022475"/>
    </source>
</evidence>
<feature type="transmembrane region" description="Helical" evidence="6">
    <location>
        <begin position="257"/>
        <end position="277"/>
    </location>
</feature>